<evidence type="ECO:0008006" key="10">
    <source>
        <dbReference type="Google" id="ProtNLM"/>
    </source>
</evidence>
<accession>A0A3N1H4B3</accession>
<sequence length="90" mass="9193">MGIGGVISALIVGLIIGLLGKLVAPGKQAIPIWLTIIVGIVAAFLGTFIARALGVEDTPGIDWIEVIVQVILAAIGVSLVAGFYGKKSVR</sequence>
<keyword evidence="4 7" id="KW-0812">Transmembrane</keyword>
<dbReference type="EMBL" id="RJKM01000001">
    <property type="protein sequence ID" value="ROP37373.1"/>
    <property type="molecule type" value="Genomic_DNA"/>
</dbReference>
<keyword evidence="5 7" id="KW-1133">Transmembrane helix</keyword>
<feature type="transmembrane region" description="Helical" evidence="7">
    <location>
        <begin position="31"/>
        <end position="54"/>
    </location>
</feature>
<evidence type="ECO:0000256" key="3">
    <source>
        <dbReference type="ARBA" id="ARBA00022475"/>
    </source>
</evidence>
<evidence type="ECO:0000256" key="6">
    <source>
        <dbReference type="ARBA" id="ARBA00023136"/>
    </source>
</evidence>
<keyword evidence="3" id="KW-1003">Cell membrane</keyword>
<evidence type="ECO:0000256" key="1">
    <source>
        <dbReference type="ARBA" id="ARBA00004651"/>
    </source>
</evidence>
<dbReference type="PANTHER" id="PTHR33884">
    <property type="entry name" value="UPF0410 PROTEIN YMGE"/>
    <property type="match status" value="1"/>
</dbReference>
<dbReference type="PANTHER" id="PTHR33884:SF3">
    <property type="entry name" value="UPF0410 PROTEIN YMGE"/>
    <property type="match status" value="1"/>
</dbReference>
<evidence type="ECO:0000313" key="8">
    <source>
        <dbReference type="EMBL" id="ROP37373.1"/>
    </source>
</evidence>
<evidence type="ECO:0000256" key="5">
    <source>
        <dbReference type="ARBA" id="ARBA00022989"/>
    </source>
</evidence>
<dbReference type="OrthoDB" id="3483802at2"/>
<dbReference type="AlphaFoldDB" id="A0A3N1H4B3"/>
<name>A0A3N1H4B3_9PSEU</name>
<dbReference type="GO" id="GO:0005886">
    <property type="term" value="C:plasma membrane"/>
    <property type="evidence" value="ECO:0007669"/>
    <property type="project" value="UniProtKB-SubCell"/>
</dbReference>
<evidence type="ECO:0000256" key="4">
    <source>
        <dbReference type="ARBA" id="ARBA00022692"/>
    </source>
</evidence>
<proteinExistence type="inferred from homology"/>
<protein>
    <recommendedName>
        <fullName evidence="10">Membrane protein YeaQ/YmgE (Transglycosylase-associated protein family)</fullName>
    </recommendedName>
</protein>
<evidence type="ECO:0000313" key="9">
    <source>
        <dbReference type="Proteomes" id="UP000268727"/>
    </source>
</evidence>
<dbReference type="InterPro" id="IPR007341">
    <property type="entry name" value="Transgly_assoc"/>
</dbReference>
<dbReference type="RefSeq" id="WP_123743180.1">
    <property type="nucleotide sequence ID" value="NZ_RJKM01000001.1"/>
</dbReference>
<comment type="subcellular location">
    <subcellularLocation>
        <location evidence="1">Cell membrane</location>
        <topology evidence="1">Multi-pass membrane protein</topology>
    </subcellularLocation>
</comment>
<comment type="similarity">
    <text evidence="2">Belongs to the UPF0410 family.</text>
</comment>
<feature type="transmembrane region" description="Helical" evidence="7">
    <location>
        <begin position="66"/>
        <end position="85"/>
    </location>
</feature>
<keyword evidence="9" id="KW-1185">Reference proteome</keyword>
<comment type="caution">
    <text evidence="8">The sequence shown here is derived from an EMBL/GenBank/DDBJ whole genome shotgun (WGS) entry which is preliminary data.</text>
</comment>
<feature type="transmembrane region" description="Helical" evidence="7">
    <location>
        <begin position="6"/>
        <end position="24"/>
    </location>
</feature>
<keyword evidence="6 7" id="KW-0472">Membrane</keyword>
<organism evidence="8 9">
    <name type="scientific">Saccharothrix texasensis</name>
    <dbReference type="NCBI Taxonomy" id="103734"/>
    <lineage>
        <taxon>Bacteria</taxon>
        <taxon>Bacillati</taxon>
        <taxon>Actinomycetota</taxon>
        <taxon>Actinomycetes</taxon>
        <taxon>Pseudonocardiales</taxon>
        <taxon>Pseudonocardiaceae</taxon>
        <taxon>Saccharothrix</taxon>
    </lineage>
</organism>
<dbReference type="Proteomes" id="UP000268727">
    <property type="component" value="Unassembled WGS sequence"/>
</dbReference>
<gene>
    <name evidence="8" type="ORF">EDD40_2685</name>
</gene>
<evidence type="ECO:0000256" key="7">
    <source>
        <dbReference type="SAM" id="Phobius"/>
    </source>
</evidence>
<evidence type="ECO:0000256" key="2">
    <source>
        <dbReference type="ARBA" id="ARBA00011006"/>
    </source>
</evidence>
<reference evidence="8 9" key="1">
    <citation type="submission" date="2018-11" db="EMBL/GenBank/DDBJ databases">
        <title>Sequencing the genomes of 1000 actinobacteria strains.</title>
        <authorList>
            <person name="Klenk H.-P."/>
        </authorList>
    </citation>
    <scope>NUCLEOTIDE SEQUENCE [LARGE SCALE GENOMIC DNA]</scope>
    <source>
        <strain evidence="8 9">DSM 44231</strain>
    </source>
</reference>